<dbReference type="RefSeq" id="WP_258877073.1">
    <property type="nucleotide sequence ID" value="NZ_CP048914.1"/>
</dbReference>
<gene>
    <name evidence="2" type="ORF">G4Z02_05800</name>
</gene>
<evidence type="ECO:0000256" key="1">
    <source>
        <dbReference type="SAM" id="Phobius"/>
    </source>
</evidence>
<keyword evidence="1" id="KW-0812">Transmembrane</keyword>
<name>A0A7L7KSN9_9MOLU</name>
<feature type="transmembrane region" description="Helical" evidence="1">
    <location>
        <begin position="44"/>
        <end position="68"/>
    </location>
</feature>
<proteinExistence type="predicted"/>
<keyword evidence="1" id="KW-0472">Membrane</keyword>
<sequence>MGVSSYIIYALAIILLIVSYIKDTQKTKKGLLKAWKSFRKLMPLILPLFLFIGILLALITPSFISSILGEDSGFLGYVIGMVVGSITFMSPFVAYPLGVELLENGAAYPQVAGFLVTVMSVGLVYFAVESKYFNKKAAVYRNLISFVGAIIVVLIVLVVYA</sequence>
<dbReference type="Proteomes" id="UP000514720">
    <property type="component" value="Chromosome"/>
</dbReference>
<accession>A0A7L7KSN9</accession>
<feature type="transmembrane region" description="Helical" evidence="1">
    <location>
        <begin position="74"/>
        <end position="95"/>
    </location>
</feature>
<protein>
    <submittedName>
        <fullName evidence="2">Permease</fullName>
    </submittedName>
</protein>
<dbReference type="EMBL" id="CP048914">
    <property type="protein sequence ID" value="QMS85282.1"/>
    <property type="molecule type" value="Genomic_DNA"/>
</dbReference>
<feature type="transmembrane region" description="Helical" evidence="1">
    <location>
        <begin position="6"/>
        <end position="23"/>
    </location>
</feature>
<feature type="transmembrane region" description="Helical" evidence="1">
    <location>
        <begin position="140"/>
        <end position="160"/>
    </location>
</feature>
<organism evidence="2 3">
    <name type="scientific">Candidatus Xianfuyuplasma coldseepsis</name>
    <dbReference type="NCBI Taxonomy" id="2782163"/>
    <lineage>
        <taxon>Bacteria</taxon>
        <taxon>Bacillati</taxon>
        <taxon>Mycoplasmatota</taxon>
        <taxon>Mollicutes</taxon>
        <taxon>Candidatus Izemoplasmatales</taxon>
        <taxon>Candidatus Izemoplasmataceae</taxon>
        <taxon>Candidatus Xianfuyuplasma</taxon>
    </lineage>
</organism>
<keyword evidence="3" id="KW-1185">Reference proteome</keyword>
<evidence type="ECO:0000313" key="2">
    <source>
        <dbReference type="EMBL" id="QMS85282.1"/>
    </source>
</evidence>
<dbReference type="AlphaFoldDB" id="A0A7L7KSN9"/>
<keyword evidence="1" id="KW-1133">Transmembrane helix</keyword>
<feature type="transmembrane region" description="Helical" evidence="1">
    <location>
        <begin position="107"/>
        <end position="128"/>
    </location>
</feature>
<evidence type="ECO:0000313" key="3">
    <source>
        <dbReference type="Proteomes" id="UP000514720"/>
    </source>
</evidence>
<dbReference type="KEGG" id="xcl:G4Z02_05800"/>
<reference evidence="2 3" key="1">
    <citation type="submission" date="2020-02" db="EMBL/GenBank/DDBJ databases">
        <authorList>
            <person name="Zheng R.K."/>
            <person name="Sun C.M."/>
        </authorList>
    </citation>
    <scope>NUCLEOTIDE SEQUENCE [LARGE SCALE GENOMIC DNA]</scope>
    <source>
        <strain evidence="3">zrk13</strain>
    </source>
</reference>